<dbReference type="PRINTS" id="PR01415">
    <property type="entry name" value="ANKYRIN"/>
</dbReference>
<dbReference type="OrthoDB" id="539213at2759"/>
<proteinExistence type="predicted"/>
<dbReference type="Proteomes" id="UP000310108">
    <property type="component" value="Unassembled WGS sequence"/>
</dbReference>
<dbReference type="InterPro" id="IPR002110">
    <property type="entry name" value="Ankyrin_rpt"/>
</dbReference>
<dbReference type="PANTHER" id="PTHR24198">
    <property type="entry name" value="ANKYRIN REPEAT AND PROTEIN KINASE DOMAIN-CONTAINING PROTEIN"/>
    <property type="match status" value="1"/>
</dbReference>
<dbReference type="EMBL" id="PJEX01000003">
    <property type="protein sequence ID" value="TKW60022.1"/>
    <property type="molecule type" value="Genomic_DNA"/>
</dbReference>
<gene>
    <name evidence="4" type="primary">SPAC6C3.08</name>
    <name evidence="4" type="ORF">CTA1_9972</name>
</gene>
<dbReference type="SMART" id="SM00248">
    <property type="entry name" value="ANK"/>
    <property type="match status" value="6"/>
</dbReference>
<dbReference type="Gene3D" id="1.25.40.20">
    <property type="entry name" value="Ankyrin repeat-containing domain"/>
    <property type="match status" value="1"/>
</dbReference>
<keyword evidence="2 3" id="KW-0040">ANK repeat</keyword>
<comment type="caution">
    <text evidence="4">The sequence shown here is derived from an EMBL/GenBank/DDBJ whole genome shotgun (WGS) entry which is preliminary data.</text>
</comment>
<sequence length="248" mass="26957">MDETQDRFPLHTAARERRVSVAETILKTEPKLATREDEDGRLPIHWAASSNCIGIIVLLAQYRSFDPDVQDGSGWTPLMIAASLKDGEALVSLLLQKGADANLKNHNGQNVLHFVASKNNLDVAKTLISQDSPVSTRVRDKRGQYPIHRAAAVGSVPMVMLLVKNNSPLNAVDASGYTALHHAVAEGHAAAYTYVVLGDTAVALLKAGAEFDKRDNDGYLALDLAPDKEVRHYIERAAEEEGIDLGTR</sequence>
<feature type="repeat" description="ANK" evidence="3">
    <location>
        <begin position="107"/>
        <end position="139"/>
    </location>
</feature>
<dbReference type="InterPro" id="IPR036770">
    <property type="entry name" value="Ankyrin_rpt-contain_sf"/>
</dbReference>
<evidence type="ECO:0000256" key="2">
    <source>
        <dbReference type="ARBA" id="ARBA00023043"/>
    </source>
</evidence>
<name>A0A4U6XVK7_9PEZI</name>
<reference evidence="4 5" key="1">
    <citation type="journal article" date="2019" name="PLoS ONE">
        <title>Comparative genome analysis indicates high evolutionary potential of pathogenicity genes in Colletotrichum tanaceti.</title>
        <authorList>
            <person name="Lelwala R.V."/>
            <person name="Korhonen P.K."/>
            <person name="Young N.D."/>
            <person name="Scott J.B."/>
            <person name="Ades P.A."/>
            <person name="Gasser R.B."/>
            <person name="Taylor P.W.J."/>
        </authorList>
    </citation>
    <scope>NUCLEOTIDE SEQUENCE [LARGE SCALE GENOMIC DNA]</scope>
    <source>
        <strain evidence="4">BRIP57314</strain>
    </source>
</reference>
<dbReference type="PROSITE" id="PS50297">
    <property type="entry name" value="ANK_REP_REGION"/>
    <property type="match status" value="2"/>
</dbReference>
<feature type="repeat" description="ANK" evidence="3">
    <location>
        <begin position="175"/>
        <end position="216"/>
    </location>
</feature>
<dbReference type="PROSITE" id="PS50088">
    <property type="entry name" value="ANK_REPEAT"/>
    <property type="match status" value="4"/>
</dbReference>
<keyword evidence="1" id="KW-0677">Repeat</keyword>
<evidence type="ECO:0000313" key="5">
    <source>
        <dbReference type="Proteomes" id="UP000310108"/>
    </source>
</evidence>
<evidence type="ECO:0000313" key="4">
    <source>
        <dbReference type="EMBL" id="TKW60022.1"/>
    </source>
</evidence>
<dbReference type="STRING" id="1306861.A0A4U6XVK7"/>
<protein>
    <submittedName>
        <fullName evidence="4">Ankyrin repeat-containing protein C6C3.08</fullName>
    </submittedName>
</protein>
<feature type="repeat" description="ANK" evidence="3">
    <location>
        <begin position="73"/>
        <end position="106"/>
    </location>
</feature>
<accession>A0A4U6XVK7</accession>
<dbReference type="SUPFAM" id="SSF48403">
    <property type="entry name" value="Ankyrin repeat"/>
    <property type="match status" value="1"/>
</dbReference>
<dbReference type="Pfam" id="PF12796">
    <property type="entry name" value="Ank_2"/>
    <property type="match status" value="2"/>
</dbReference>
<organism evidence="4 5">
    <name type="scientific">Colletotrichum tanaceti</name>
    <dbReference type="NCBI Taxonomy" id="1306861"/>
    <lineage>
        <taxon>Eukaryota</taxon>
        <taxon>Fungi</taxon>
        <taxon>Dikarya</taxon>
        <taxon>Ascomycota</taxon>
        <taxon>Pezizomycotina</taxon>
        <taxon>Sordariomycetes</taxon>
        <taxon>Hypocreomycetidae</taxon>
        <taxon>Glomerellales</taxon>
        <taxon>Glomerellaceae</taxon>
        <taxon>Colletotrichum</taxon>
        <taxon>Colletotrichum destructivum species complex</taxon>
    </lineage>
</organism>
<keyword evidence="5" id="KW-1185">Reference proteome</keyword>
<evidence type="ECO:0000256" key="3">
    <source>
        <dbReference type="PROSITE-ProRule" id="PRU00023"/>
    </source>
</evidence>
<dbReference type="AlphaFoldDB" id="A0A4U6XVK7"/>
<dbReference type="PANTHER" id="PTHR24198:SF165">
    <property type="entry name" value="ANKYRIN REPEAT-CONTAINING PROTEIN-RELATED"/>
    <property type="match status" value="1"/>
</dbReference>
<evidence type="ECO:0000256" key="1">
    <source>
        <dbReference type="ARBA" id="ARBA00022737"/>
    </source>
</evidence>
<feature type="repeat" description="ANK" evidence="3">
    <location>
        <begin position="142"/>
        <end position="174"/>
    </location>
</feature>